<keyword evidence="2" id="KW-1185">Reference proteome</keyword>
<dbReference type="AlphaFoldDB" id="A0A840L8F3"/>
<gene>
    <name evidence="1" type="ORF">HNP55_001562</name>
</gene>
<dbReference type="Proteomes" id="UP000562027">
    <property type="component" value="Unassembled WGS sequence"/>
</dbReference>
<evidence type="ECO:0000313" key="1">
    <source>
        <dbReference type="EMBL" id="MBB4843043.1"/>
    </source>
</evidence>
<evidence type="ECO:0000313" key="2">
    <source>
        <dbReference type="Proteomes" id="UP000562027"/>
    </source>
</evidence>
<dbReference type="EMBL" id="JACHLP010000003">
    <property type="protein sequence ID" value="MBB4843043.1"/>
    <property type="molecule type" value="Genomic_DNA"/>
</dbReference>
<protein>
    <submittedName>
        <fullName evidence="1">Uncharacterized protein</fullName>
    </submittedName>
</protein>
<comment type="caution">
    <text evidence="1">The sequence shown here is derived from an EMBL/GenBank/DDBJ whole genome shotgun (WGS) entry which is preliminary data.</text>
</comment>
<name>A0A840L8F3_9BURK</name>
<accession>A0A840L8F3</accession>
<sequence length="93" mass="9962">MLFAWRTIAMADNGRVKRYHSHLGKDIFITAGSAKELAPGSFGVCAIGGGAEGWSVVHIGPEGDVADLGGEYYFGTPEEALEFVKELIEIMTT</sequence>
<organism evidence="1 2">
    <name type="scientific">Roseateles oligotrophus</name>
    <dbReference type="NCBI Taxonomy" id="1769250"/>
    <lineage>
        <taxon>Bacteria</taxon>
        <taxon>Pseudomonadati</taxon>
        <taxon>Pseudomonadota</taxon>
        <taxon>Betaproteobacteria</taxon>
        <taxon>Burkholderiales</taxon>
        <taxon>Sphaerotilaceae</taxon>
        <taxon>Roseateles</taxon>
    </lineage>
</organism>
<dbReference type="RefSeq" id="WP_184297970.1">
    <property type="nucleotide sequence ID" value="NZ_JACHLP010000003.1"/>
</dbReference>
<proteinExistence type="predicted"/>
<reference evidence="1 2" key="1">
    <citation type="submission" date="2020-08" db="EMBL/GenBank/DDBJ databases">
        <title>Functional genomics of gut bacteria from endangered species of beetles.</title>
        <authorList>
            <person name="Carlos-Shanley C."/>
        </authorList>
    </citation>
    <scope>NUCLEOTIDE SEQUENCE [LARGE SCALE GENOMIC DNA]</scope>
    <source>
        <strain evidence="1 2">S00239</strain>
    </source>
</reference>